<dbReference type="Gene3D" id="3.40.50.720">
    <property type="entry name" value="NAD(P)-binding Rossmann-like Domain"/>
    <property type="match status" value="1"/>
</dbReference>
<dbReference type="SUPFAM" id="SSF54631">
    <property type="entry name" value="CBS-domain pair"/>
    <property type="match status" value="1"/>
</dbReference>
<dbReference type="PANTHER" id="PTHR43245:SF23">
    <property type="entry name" value="NAD(P)-BINDING DOMAIN-CONTAINING PROTEIN"/>
    <property type="match status" value="1"/>
</dbReference>
<dbReference type="PROSITE" id="PS51371">
    <property type="entry name" value="CBS"/>
    <property type="match status" value="1"/>
</dbReference>
<dbReference type="GeneID" id="62877849"/>
<dbReference type="SUPFAM" id="SSF51735">
    <property type="entry name" value="NAD(P)-binding Rossmann-fold domains"/>
    <property type="match status" value="1"/>
</dbReference>
<dbReference type="Gene3D" id="3.10.580.10">
    <property type="entry name" value="CBS-domain"/>
    <property type="match status" value="1"/>
</dbReference>
<dbReference type="Pfam" id="PF01370">
    <property type="entry name" value="Epimerase"/>
    <property type="match status" value="1"/>
</dbReference>
<evidence type="ECO:0000256" key="2">
    <source>
        <dbReference type="SAM" id="MobiDB-lite"/>
    </source>
</evidence>
<dbReference type="InterPro" id="IPR036291">
    <property type="entry name" value="NAD(P)-bd_dom_sf"/>
</dbReference>
<accession>A0A8T8E7N9</accession>
<keyword evidence="1" id="KW-0129">CBS domain</keyword>
<organism evidence="4 5">
    <name type="scientific">Haloterrigena salifodinae</name>
    <dbReference type="NCBI Taxonomy" id="2675099"/>
    <lineage>
        <taxon>Archaea</taxon>
        <taxon>Methanobacteriati</taxon>
        <taxon>Methanobacteriota</taxon>
        <taxon>Stenosarchaea group</taxon>
        <taxon>Halobacteria</taxon>
        <taxon>Halobacteriales</taxon>
        <taxon>Natrialbaceae</taxon>
        <taxon>Haloterrigena</taxon>
    </lineage>
</organism>
<dbReference type="InterPro" id="IPR001509">
    <property type="entry name" value="Epimerase_deHydtase"/>
</dbReference>
<protein>
    <submittedName>
        <fullName evidence="4">NAD-dependent epimerase/dehydratase family protein</fullName>
    </submittedName>
</protein>
<keyword evidence="5" id="KW-1185">Reference proteome</keyword>
<dbReference type="InterPro" id="IPR000644">
    <property type="entry name" value="CBS_dom"/>
</dbReference>
<dbReference type="Pfam" id="PF00571">
    <property type="entry name" value="CBS"/>
    <property type="match status" value="1"/>
</dbReference>
<dbReference type="InterPro" id="IPR046342">
    <property type="entry name" value="CBS_dom_sf"/>
</dbReference>
<dbReference type="AlphaFoldDB" id="A0A8T8E7N9"/>
<feature type="region of interest" description="Disordered" evidence="2">
    <location>
        <begin position="464"/>
        <end position="488"/>
    </location>
</feature>
<evidence type="ECO:0000256" key="1">
    <source>
        <dbReference type="PROSITE-ProRule" id="PRU00703"/>
    </source>
</evidence>
<gene>
    <name evidence="4" type="ORF">JMJ58_21955</name>
</gene>
<dbReference type="OrthoDB" id="4907at2157"/>
<name>A0A8T8E7N9_9EURY</name>
<sequence>MRWPVTADAGTSIRMAIARIDRSDYRGIVVVDDEDQLVGTATVDQLRQALRDGAAPDAPVATAVDEEPTVVDASGWRRTVDTDSEARENAADETVVTPVVDEEGTVIDVTVAERLDRPAADAEPTAAGVDRVLVVGGAGYLGSVLCRQLLDEGFDVRVLDPLLYGDAGIAALTDDDRFTLYRDDARSVDAVLEAIDGVDAVVHLGGIVGDPASEIDPEKTLEYNLHSTQLLASLCKYHGITRFLFASTCSVYGRSDGDTERLAEDDARNPVSLYARLKIQSERVLRELADEHFAPTILRMATVYGRSPRMRFDLVGNILPVKAYSEGVVPVFGGDQYRPKVHVADAARAYVECLTAPIEDVGDAVFNVGSNEQNYRIDELATIVEDCFPDASIEYHDELTDERSYRVEFDRIRSVLGFEPGHTIRDHCLELREAFEDGLYEEYTATRYNNYETLDQAPSFENTTAVLESDDDEPTTERPHEKLPSGEV</sequence>
<feature type="domain" description="CBS" evidence="3">
    <location>
        <begin position="1"/>
        <end position="56"/>
    </location>
</feature>
<dbReference type="PANTHER" id="PTHR43245">
    <property type="entry name" value="BIFUNCTIONAL POLYMYXIN RESISTANCE PROTEIN ARNA"/>
    <property type="match status" value="1"/>
</dbReference>
<dbReference type="RefSeq" id="WP_204749530.1">
    <property type="nucleotide sequence ID" value="NZ_CP069190.1"/>
</dbReference>
<dbReference type="EMBL" id="CP069190">
    <property type="protein sequence ID" value="QRV17500.1"/>
    <property type="molecule type" value="Genomic_DNA"/>
</dbReference>
<dbReference type="CDD" id="cd08946">
    <property type="entry name" value="SDR_e"/>
    <property type="match status" value="1"/>
</dbReference>
<evidence type="ECO:0000313" key="4">
    <source>
        <dbReference type="EMBL" id="QRV17500.1"/>
    </source>
</evidence>
<reference evidence="4 5" key="1">
    <citation type="submission" date="2021-01" db="EMBL/GenBank/DDBJ databases">
        <title>Genome Sequence and Methylation Pattern of Haloterrigena salifodinae BOL5-1, An Extremely Halophilic Archaeon from a Bolivian Salt Mine.</title>
        <authorList>
            <person name="DasSarma P."/>
            <person name="Anton B.P."/>
            <person name="DasSarma S.L."/>
            <person name="von Ehrenheim H.A.L."/>
            <person name="Martinez F.L."/>
            <person name="Guzman D."/>
            <person name="Roberts R.J."/>
            <person name="DasSarma S."/>
        </authorList>
    </citation>
    <scope>NUCLEOTIDE SEQUENCE [LARGE SCALE GENOMIC DNA]</scope>
    <source>
        <strain evidence="4 5">BOL5-1</strain>
        <plasmid evidence="4 5">pHTS171</plasmid>
    </source>
</reference>
<dbReference type="KEGG" id="hsal:JMJ58_21955"/>
<keyword evidence="4" id="KW-0614">Plasmid</keyword>
<proteinExistence type="predicted"/>
<evidence type="ECO:0000313" key="5">
    <source>
        <dbReference type="Proteomes" id="UP000637819"/>
    </source>
</evidence>
<evidence type="ECO:0000259" key="3">
    <source>
        <dbReference type="PROSITE" id="PS51371"/>
    </source>
</evidence>
<feature type="compositionally biased region" description="Basic and acidic residues" evidence="2">
    <location>
        <begin position="475"/>
        <end position="488"/>
    </location>
</feature>
<dbReference type="Proteomes" id="UP000637819">
    <property type="component" value="Plasmid pHTS171"/>
</dbReference>
<dbReference type="InterPro" id="IPR050177">
    <property type="entry name" value="Lipid_A_modif_metabolic_enz"/>
</dbReference>
<geneLocation type="plasmid" evidence="4 5">
    <name>pHTS171</name>
</geneLocation>